<proteinExistence type="predicted"/>
<name>K0SR31_THAOC</name>
<gene>
    <name evidence="2" type="ORF">THAOC_11043</name>
</gene>
<reference evidence="2 3" key="1">
    <citation type="journal article" date="2012" name="Genome Biol.">
        <title>Genome and low-iron response of an oceanic diatom adapted to chronic iron limitation.</title>
        <authorList>
            <person name="Lommer M."/>
            <person name="Specht M."/>
            <person name="Roy A.S."/>
            <person name="Kraemer L."/>
            <person name="Andreson R."/>
            <person name="Gutowska M.A."/>
            <person name="Wolf J."/>
            <person name="Bergner S.V."/>
            <person name="Schilhabel M.B."/>
            <person name="Klostermeier U.C."/>
            <person name="Beiko R.G."/>
            <person name="Rosenstiel P."/>
            <person name="Hippler M."/>
            <person name="Laroche J."/>
        </authorList>
    </citation>
    <scope>NUCLEOTIDE SEQUENCE [LARGE SCALE GENOMIC DNA]</scope>
    <source>
        <strain evidence="2 3">CCMP1005</strain>
    </source>
</reference>
<accession>K0SR31</accession>
<evidence type="ECO:0000313" key="2">
    <source>
        <dbReference type="EMBL" id="EJK67860.1"/>
    </source>
</evidence>
<sequence>MIHPTTSASPPTTRRTSSRTSSWPPTPRTLRTSTRKARPGGAEAAALAAEAAVLVAAAAIGAAMAAAVAAAEAAVLVAAVAEAAVLATAAVAADAEAAGFGAMDVAGCTLLLLVATTRPLSHASSAFAGTISSCGDSDGCRSDVATTTACAAARFYASLVLSTSLRFAPASATRSKAYGESCKSGDFARGLDWKIPGNPWSGLNRDPLRYKKGNDTAAGKLSFYLIRCYVRVHKSSAPACRRAAG</sequence>
<evidence type="ECO:0000313" key="3">
    <source>
        <dbReference type="Proteomes" id="UP000266841"/>
    </source>
</evidence>
<protein>
    <submittedName>
        <fullName evidence="2">Uncharacterized protein</fullName>
    </submittedName>
</protein>
<comment type="caution">
    <text evidence="2">The sequence shown here is derived from an EMBL/GenBank/DDBJ whole genome shotgun (WGS) entry which is preliminary data.</text>
</comment>
<keyword evidence="3" id="KW-1185">Reference proteome</keyword>
<feature type="region of interest" description="Disordered" evidence="1">
    <location>
        <begin position="1"/>
        <end position="38"/>
    </location>
</feature>
<dbReference type="AlphaFoldDB" id="K0SR31"/>
<evidence type="ECO:0000256" key="1">
    <source>
        <dbReference type="SAM" id="MobiDB-lite"/>
    </source>
</evidence>
<dbReference type="Proteomes" id="UP000266841">
    <property type="component" value="Unassembled WGS sequence"/>
</dbReference>
<feature type="compositionally biased region" description="Low complexity" evidence="1">
    <location>
        <begin position="1"/>
        <end position="32"/>
    </location>
</feature>
<dbReference type="EMBL" id="AGNL01012507">
    <property type="protein sequence ID" value="EJK67860.1"/>
    <property type="molecule type" value="Genomic_DNA"/>
</dbReference>
<organism evidence="2 3">
    <name type="scientific">Thalassiosira oceanica</name>
    <name type="common">Marine diatom</name>
    <dbReference type="NCBI Taxonomy" id="159749"/>
    <lineage>
        <taxon>Eukaryota</taxon>
        <taxon>Sar</taxon>
        <taxon>Stramenopiles</taxon>
        <taxon>Ochrophyta</taxon>
        <taxon>Bacillariophyta</taxon>
        <taxon>Coscinodiscophyceae</taxon>
        <taxon>Thalassiosirophycidae</taxon>
        <taxon>Thalassiosirales</taxon>
        <taxon>Thalassiosiraceae</taxon>
        <taxon>Thalassiosira</taxon>
    </lineage>
</organism>